<feature type="transmembrane region" description="Helical" evidence="1">
    <location>
        <begin position="201"/>
        <end position="224"/>
    </location>
</feature>
<protein>
    <submittedName>
        <fullName evidence="2">Sodium Bile acid symporter family protein</fullName>
    </submittedName>
</protein>
<dbReference type="InterPro" id="IPR038770">
    <property type="entry name" value="Na+/solute_symporter_sf"/>
</dbReference>
<evidence type="ECO:0000256" key="1">
    <source>
        <dbReference type="SAM" id="Phobius"/>
    </source>
</evidence>
<feature type="transmembrane region" description="Helical" evidence="1">
    <location>
        <begin position="98"/>
        <end position="118"/>
    </location>
</feature>
<dbReference type="GO" id="GO:0005886">
    <property type="term" value="C:plasma membrane"/>
    <property type="evidence" value="ECO:0007669"/>
    <property type="project" value="TreeGrafter"/>
</dbReference>
<reference evidence="2 3" key="1">
    <citation type="submission" date="2019-02" db="EMBL/GenBank/DDBJ databases">
        <title>Deep-cultivation of Planctomycetes and their phenomic and genomic characterization uncovers novel biology.</title>
        <authorList>
            <person name="Wiegand S."/>
            <person name="Jogler M."/>
            <person name="Boedeker C."/>
            <person name="Pinto D."/>
            <person name="Vollmers J."/>
            <person name="Rivas-Marin E."/>
            <person name="Kohn T."/>
            <person name="Peeters S.H."/>
            <person name="Heuer A."/>
            <person name="Rast P."/>
            <person name="Oberbeckmann S."/>
            <person name="Bunk B."/>
            <person name="Jeske O."/>
            <person name="Meyerdierks A."/>
            <person name="Storesund J.E."/>
            <person name="Kallscheuer N."/>
            <person name="Luecker S."/>
            <person name="Lage O.M."/>
            <person name="Pohl T."/>
            <person name="Merkel B.J."/>
            <person name="Hornburger P."/>
            <person name="Mueller R.-W."/>
            <person name="Bruemmer F."/>
            <person name="Labrenz M."/>
            <person name="Spormann A.M."/>
            <person name="Op Den Camp H."/>
            <person name="Overmann J."/>
            <person name="Amann R."/>
            <person name="Jetten M.S.M."/>
            <person name="Mascher T."/>
            <person name="Medema M.H."/>
            <person name="Devos D.P."/>
            <person name="Kaster A.-K."/>
            <person name="Ovreas L."/>
            <person name="Rohde M."/>
            <person name="Galperin M.Y."/>
            <person name="Jogler C."/>
        </authorList>
    </citation>
    <scope>NUCLEOTIDE SEQUENCE [LARGE SCALE GENOMIC DNA]</scope>
    <source>
        <strain evidence="2 3">Pla111</strain>
    </source>
</reference>
<gene>
    <name evidence="2" type="ORF">Pla111_21680</name>
</gene>
<dbReference type="Gene3D" id="1.20.1530.20">
    <property type="match status" value="1"/>
</dbReference>
<evidence type="ECO:0000313" key="3">
    <source>
        <dbReference type="Proteomes" id="UP000318995"/>
    </source>
</evidence>
<feature type="transmembrane region" description="Helical" evidence="1">
    <location>
        <begin position="163"/>
        <end position="181"/>
    </location>
</feature>
<sequence>MSGAGVALMRRHWFLVALGGVLLGGALGHATFESVVNTAPRGAIVAAVVLAMSASIDLAANLRRPGALLAAGIGFATNAVIAPPLAWAITPLLGAEGLGLGLVIAALAPSTLASAAVWTRRGHGNDAVALAITVATNAACFLTIPAWAYLLLGSDVDTGGWRLVVRLATIVVAPIALGQLLRRARPLRERLDRQRAVLGALAQVGLLSLVLMGAVRCGGLLAIAGKGLSMTSVVALLAASVGLHLLLFATAWRCCRALGGERAEALAAALGGSQKTLAVGIDLAIGLTASAAPLAAALAILPMILYHAAQLLIDAVLIERRPFGPGGAPPEGTGAGP</sequence>
<dbReference type="RefSeq" id="WP_146574165.1">
    <property type="nucleotide sequence ID" value="NZ_SJPH01000004.1"/>
</dbReference>
<keyword evidence="1" id="KW-0472">Membrane</keyword>
<accession>A0A5C5VX68</accession>
<evidence type="ECO:0000313" key="2">
    <source>
        <dbReference type="EMBL" id="TWT43218.1"/>
    </source>
</evidence>
<feature type="transmembrane region" description="Helical" evidence="1">
    <location>
        <begin position="130"/>
        <end position="151"/>
    </location>
</feature>
<dbReference type="Proteomes" id="UP000318995">
    <property type="component" value="Unassembled WGS sequence"/>
</dbReference>
<name>A0A5C5VX68_9BACT</name>
<dbReference type="OrthoDB" id="245077at2"/>
<dbReference type="Pfam" id="PF13593">
    <property type="entry name" value="SBF_like"/>
    <property type="match status" value="1"/>
</dbReference>
<feature type="transmembrane region" description="Helical" evidence="1">
    <location>
        <begin position="283"/>
        <end position="305"/>
    </location>
</feature>
<keyword evidence="1" id="KW-1133">Transmembrane helix</keyword>
<dbReference type="PANTHER" id="PTHR18640">
    <property type="entry name" value="SOLUTE CARRIER FAMILY 10 MEMBER 7"/>
    <property type="match status" value="1"/>
</dbReference>
<dbReference type="InterPro" id="IPR016833">
    <property type="entry name" value="Put_Na-Bile_cotransptr"/>
</dbReference>
<feature type="transmembrane region" description="Helical" evidence="1">
    <location>
        <begin position="230"/>
        <end position="252"/>
    </location>
</feature>
<feature type="transmembrane region" description="Helical" evidence="1">
    <location>
        <begin position="67"/>
        <end position="86"/>
    </location>
</feature>
<dbReference type="EMBL" id="SJPH01000004">
    <property type="protein sequence ID" value="TWT43218.1"/>
    <property type="molecule type" value="Genomic_DNA"/>
</dbReference>
<organism evidence="2 3">
    <name type="scientific">Botrimarina hoheduenensis</name>
    <dbReference type="NCBI Taxonomy" id="2528000"/>
    <lineage>
        <taxon>Bacteria</taxon>
        <taxon>Pseudomonadati</taxon>
        <taxon>Planctomycetota</taxon>
        <taxon>Planctomycetia</taxon>
        <taxon>Pirellulales</taxon>
        <taxon>Lacipirellulaceae</taxon>
        <taxon>Botrimarina</taxon>
    </lineage>
</organism>
<comment type="caution">
    <text evidence="2">The sequence shown here is derived from an EMBL/GenBank/DDBJ whole genome shotgun (WGS) entry which is preliminary data.</text>
</comment>
<proteinExistence type="predicted"/>
<feature type="transmembrane region" description="Helical" evidence="1">
    <location>
        <begin position="38"/>
        <end position="60"/>
    </location>
</feature>
<keyword evidence="3" id="KW-1185">Reference proteome</keyword>
<dbReference type="AlphaFoldDB" id="A0A5C5VX68"/>
<dbReference type="PANTHER" id="PTHR18640:SF5">
    <property type="entry name" value="SODIUM_BILE ACID COTRANSPORTER 7"/>
    <property type="match status" value="1"/>
</dbReference>
<keyword evidence="1" id="KW-0812">Transmembrane</keyword>